<dbReference type="InterPro" id="IPR002016">
    <property type="entry name" value="Haem_peroxidase"/>
</dbReference>
<sequence length="539" mass="57798">MLRLALLAYFATAHAYLWPSPMFDEIESLLYEITPGTTGIASFIQPCDTFSFASGGSGPTGRSNAADWIRTAYHDMATHNIADGTGGLDASIRFAEEQARAENVGDGFANTLSVLTGFSTRYVSVADTLALGTVIAVEFCGGPQIPFRGGRVDATEPNLPGVPEPEQTLDSHIATFAKQGFTQDEMIGLVACGHTFGGVQHAPFPDIVPELNDPNSTESVAHFDSTNTHFDNNIAIEYISGTTQNPLVVGFNDTTNSDRRIFGSDGNFTMLSWVSCTSRRPLTKLPYRFANSPELFASRCSELFARMLDTVPSGVQLSDVITPLPVKPSNLKFTLDGDILQFSGQVRFWNLTDNPNRVALLLWDDHLGGVHNSTLLASLESVTSYPDGVGTSYIFGDDSNGLSLDAAAGITNMRFMVDGKLEDQGGVGFAVQDAVVFSTASCFFGNNFTAQYNVAVRKGVNVTSVYVETQAHDSSGHITITETNFFSPDSTVAVNSAYSIWTLNLAGSSFTRYVGAEIDGVKSSMALFTPLPALPSCPS</sequence>
<comment type="function">
    <text evidence="1">Destroys radicals which are normally produced within the cells and which are toxic to biological systems.</text>
</comment>
<protein>
    <recommendedName>
        <fullName evidence="8">Peroxidase</fullName>
        <ecNumber evidence="8">1.11.1.-</ecNumber>
    </recommendedName>
</protein>
<proteinExistence type="inferred from homology"/>
<keyword evidence="9" id="KW-0732">Signal</keyword>
<dbReference type="EC" id="1.11.1.-" evidence="8"/>
<dbReference type="Gene3D" id="1.10.420.10">
    <property type="entry name" value="Peroxidase, domain 2"/>
    <property type="match status" value="1"/>
</dbReference>
<reference evidence="11" key="1">
    <citation type="submission" date="2023-03" db="EMBL/GenBank/DDBJ databases">
        <title>Massive genome expansion in bonnet fungi (Mycena s.s.) driven by repeated elements and novel gene families across ecological guilds.</title>
        <authorList>
            <consortium name="Lawrence Berkeley National Laboratory"/>
            <person name="Harder C.B."/>
            <person name="Miyauchi S."/>
            <person name="Viragh M."/>
            <person name="Kuo A."/>
            <person name="Thoen E."/>
            <person name="Andreopoulos B."/>
            <person name="Lu D."/>
            <person name="Skrede I."/>
            <person name="Drula E."/>
            <person name="Henrissat B."/>
            <person name="Morin E."/>
            <person name="Kohler A."/>
            <person name="Barry K."/>
            <person name="LaButti K."/>
            <person name="Morin E."/>
            <person name="Salamov A."/>
            <person name="Lipzen A."/>
            <person name="Mereny Z."/>
            <person name="Hegedus B."/>
            <person name="Baldrian P."/>
            <person name="Stursova M."/>
            <person name="Weitz H."/>
            <person name="Taylor A."/>
            <person name="Grigoriev I.V."/>
            <person name="Nagy L.G."/>
            <person name="Martin F."/>
            <person name="Kauserud H."/>
        </authorList>
    </citation>
    <scope>NUCLEOTIDE SEQUENCE</scope>
    <source>
        <strain evidence="11">CBHHK067</strain>
    </source>
</reference>
<evidence type="ECO:0000256" key="3">
    <source>
        <dbReference type="ARBA" id="ARBA00022559"/>
    </source>
</evidence>
<dbReference type="GO" id="GO:0034599">
    <property type="term" value="P:cellular response to oxidative stress"/>
    <property type="evidence" value="ECO:0007669"/>
    <property type="project" value="InterPro"/>
</dbReference>
<keyword evidence="5" id="KW-0479">Metal-binding</keyword>
<dbReference type="GO" id="GO:0000302">
    <property type="term" value="P:response to reactive oxygen species"/>
    <property type="evidence" value="ECO:0007669"/>
    <property type="project" value="TreeGrafter"/>
</dbReference>
<dbReference type="PRINTS" id="PR00458">
    <property type="entry name" value="PEROXIDASE"/>
</dbReference>
<dbReference type="GO" id="GO:0042744">
    <property type="term" value="P:hydrogen peroxide catabolic process"/>
    <property type="evidence" value="ECO:0007669"/>
    <property type="project" value="TreeGrafter"/>
</dbReference>
<comment type="similarity">
    <text evidence="2">Belongs to the peroxidase family. Cytochrome c peroxidase subfamily.</text>
</comment>
<feature type="chain" id="PRO_5041991159" description="Peroxidase" evidence="9">
    <location>
        <begin position="16"/>
        <end position="539"/>
    </location>
</feature>
<dbReference type="SUPFAM" id="SSF48113">
    <property type="entry name" value="Heme-dependent peroxidases"/>
    <property type="match status" value="1"/>
</dbReference>
<dbReference type="Gene3D" id="1.10.520.10">
    <property type="match status" value="1"/>
</dbReference>
<dbReference type="InterPro" id="IPR002207">
    <property type="entry name" value="Peroxidase_I"/>
</dbReference>
<gene>
    <name evidence="11" type="ORF">B0H17DRAFT_991757</name>
</gene>
<dbReference type="InterPro" id="IPR044831">
    <property type="entry name" value="Ccp1-like"/>
</dbReference>
<dbReference type="GO" id="GO:0020037">
    <property type="term" value="F:heme binding"/>
    <property type="evidence" value="ECO:0007669"/>
    <property type="project" value="UniProtKB-UniRule"/>
</dbReference>
<evidence type="ECO:0000313" key="12">
    <source>
        <dbReference type="Proteomes" id="UP001221757"/>
    </source>
</evidence>
<evidence type="ECO:0000256" key="6">
    <source>
        <dbReference type="ARBA" id="ARBA00023002"/>
    </source>
</evidence>
<organism evidence="11 12">
    <name type="scientific">Mycena rosella</name>
    <name type="common">Pink bonnet</name>
    <name type="synonym">Agaricus rosellus</name>
    <dbReference type="NCBI Taxonomy" id="1033263"/>
    <lineage>
        <taxon>Eukaryota</taxon>
        <taxon>Fungi</taxon>
        <taxon>Dikarya</taxon>
        <taxon>Basidiomycota</taxon>
        <taxon>Agaricomycotina</taxon>
        <taxon>Agaricomycetes</taxon>
        <taxon>Agaricomycetidae</taxon>
        <taxon>Agaricales</taxon>
        <taxon>Marasmiineae</taxon>
        <taxon>Mycenaceae</taxon>
        <taxon>Mycena</taxon>
    </lineage>
</organism>
<evidence type="ECO:0000256" key="8">
    <source>
        <dbReference type="RuleBase" id="RU363051"/>
    </source>
</evidence>
<evidence type="ECO:0000256" key="9">
    <source>
        <dbReference type="SAM" id="SignalP"/>
    </source>
</evidence>
<feature type="signal peptide" evidence="9">
    <location>
        <begin position="1"/>
        <end position="15"/>
    </location>
</feature>
<keyword evidence="6 8" id="KW-0560">Oxidoreductase</keyword>
<evidence type="ECO:0000256" key="5">
    <source>
        <dbReference type="ARBA" id="ARBA00022723"/>
    </source>
</evidence>
<keyword evidence="4" id="KW-0349">Heme</keyword>
<dbReference type="Proteomes" id="UP001221757">
    <property type="component" value="Unassembled WGS sequence"/>
</dbReference>
<dbReference type="PANTHER" id="PTHR31356:SF53">
    <property type="entry name" value="HEME PEROXIDASE"/>
    <property type="match status" value="1"/>
</dbReference>
<name>A0AAD7CTU1_MYCRO</name>
<dbReference type="PANTHER" id="PTHR31356">
    <property type="entry name" value="THYLAKOID LUMENAL 29 KDA PROTEIN, CHLOROPLASTIC-RELATED"/>
    <property type="match status" value="1"/>
</dbReference>
<dbReference type="GO" id="GO:0004601">
    <property type="term" value="F:peroxidase activity"/>
    <property type="evidence" value="ECO:0007669"/>
    <property type="project" value="UniProtKB-KW"/>
</dbReference>
<keyword evidence="12" id="KW-1185">Reference proteome</keyword>
<keyword evidence="3 8" id="KW-0575">Peroxidase</keyword>
<dbReference type="GO" id="GO:0046872">
    <property type="term" value="F:metal ion binding"/>
    <property type="evidence" value="ECO:0007669"/>
    <property type="project" value="UniProtKB-UniRule"/>
</dbReference>
<evidence type="ECO:0000256" key="1">
    <source>
        <dbReference type="ARBA" id="ARBA00003917"/>
    </source>
</evidence>
<comment type="caution">
    <text evidence="11">The sequence shown here is derived from an EMBL/GenBank/DDBJ whole genome shotgun (WGS) entry which is preliminary data.</text>
</comment>
<evidence type="ECO:0000259" key="10">
    <source>
        <dbReference type="PROSITE" id="PS50873"/>
    </source>
</evidence>
<accession>A0AAD7CTU1</accession>
<dbReference type="Pfam" id="PF00141">
    <property type="entry name" value="peroxidase"/>
    <property type="match status" value="1"/>
</dbReference>
<dbReference type="InterPro" id="IPR010255">
    <property type="entry name" value="Haem_peroxidase_sf"/>
</dbReference>
<dbReference type="AlphaFoldDB" id="A0AAD7CTU1"/>
<dbReference type="EMBL" id="JARKIE010000241">
    <property type="protein sequence ID" value="KAJ7662412.1"/>
    <property type="molecule type" value="Genomic_DNA"/>
</dbReference>
<evidence type="ECO:0000256" key="7">
    <source>
        <dbReference type="ARBA" id="ARBA00023004"/>
    </source>
</evidence>
<evidence type="ECO:0000256" key="4">
    <source>
        <dbReference type="ARBA" id="ARBA00022617"/>
    </source>
</evidence>
<dbReference type="PROSITE" id="PS50873">
    <property type="entry name" value="PEROXIDASE_4"/>
    <property type="match status" value="1"/>
</dbReference>
<evidence type="ECO:0000256" key="2">
    <source>
        <dbReference type="ARBA" id="ARBA00005997"/>
    </source>
</evidence>
<keyword evidence="7" id="KW-0408">Iron</keyword>
<feature type="domain" description="Plant heme peroxidase family profile" evidence="10">
    <location>
        <begin position="43"/>
        <end position="234"/>
    </location>
</feature>
<dbReference type="PRINTS" id="PR00459">
    <property type="entry name" value="ASPEROXIDASE"/>
</dbReference>
<evidence type="ECO:0000313" key="11">
    <source>
        <dbReference type="EMBL" id="KAJ7662412.1"/>
    </source>
</evidence>